<keyword evidence="16" id="KW-1185">Reference proteome</keyword>
<evidence type="ECO:0000256" key="2">
    <source>
        <dbReference type="ARBA" id="ARBA00004651"/>
    </source>
</evidence>
<dbReference type="GO" id="GO:0005886">
    <property type="term" value="C:plasma membrane"/>
    <property type="evidence" value="ECO:0007669"/>
    <property type="project" value="UniProtKB-SubCell"/>
</dbReference>
<evidence type="ECO:0000256" key="5">
    <source>
        <dbReference type="ARBA" id="ARBA00022617"/>
    </source>
</evidence>
<dbReference type="PANTHER" id="PTHR30529">
    <property type="entry name" value="CYTOCHROME B561"/>
    <property type="match status" value="1"/>
</dbReference>
<feature type="domain" description="Cytochrome b561 bacterial/Ni-hydrogenase" evidence="14">
    <location>
        <begin position="13"/>
        <end position="182"/>
    </location>
</feature>
<evidence type="ECO:0000256" key="9">
    <source>
        <dbReference type="ARBA" id="ARBA00022989"/>
    </source>
</evidence>
<keyword evidence="10" id="KW-0408">Iron</keyword>
<evidence type="ECO:0000313" key="16">
    <source>
        <dbReference type="Proteomes" id="UP001217500"/>
    </source>
</evidence>
<comment type="similarity">
    <text evidence="12">Belongs to the cytochrome b561 family.</text>
</comment>
<evidence type="ECO:0000256" key="1">
    <source>
        <dbReference type="ARBA" id="ARBA00001970"/>
    </source>
</evidence>
<evidence type="ECO:0000256" key="4">
    <source>
        <dbReference type="ARBA" id="ARBA00022475"/>
    </source>
</evidence>
<keyword evidence="11 13" id="KW-0472">Membrane</keyword>
<feature type="transmembrane region" description="Helical" evidence="13">
    <location>
        <begin position="20"/>
        <end position="38"/>
    </location>
</feature>
<feature type="transmembrane region" description="Helical" evidence="13">
    <location>
        <begin position="149"/>
        <end position="170"/>
    </location>
</feature>
<dbReference type="InterPro" id="IPR052168">
    <property type="entry name" value="Cytochrome_b561_oxidase"/>
</dbReference>
<dbReference type="GO" id="GO:0020037">
    <property type="term" value="F:heme binding"/>
    <property type="evidence" value="ECO:0007669"/>
    <property type="project" value="TreeGrafter"/>
</dbReference>
<name>A0AAF0BMA9_9PROT</name>
<evidence type="ECO:0000256" key="3">
    <source>
        <dbReference type="ARBA" id="ARBA00022448"/>
    </source>
</evidence>
<keyword evidence="4" id="KW-1003">Cell membrane</keyword>
<evidence type="ECO:0000256" key="7">
    <source>
        <dbReference type="ARBA" id="ARBA00022723"/>
    </source>
</evidence>
<dbReference type="InterPro" id="IPR016174">
    <property type="entry name" value="Di-haem_cyt_TM"/>
</dbReference>
<proteinExistence type="inferred from homology"/>
<dbReference type="Gene3D" id="1.20.950.20">
    <property type="entry name" value="Transmembrane di-heme cytochromes, Chain C"/>
    <property type="match status" value="1"/>
</dbReference>
<dbReference type="GO" id="GO:0022904">
    <property type="term" value="P:respiratory electron transport chain"/>
    <property type="evidence" value="ECO:0007669"/>
    <property type="project" value="InterPro"/>
</dbReference>
<dbReference type="Pfam" id="PF01292">
    <property type="entry name" value="Ni_hydr_CYTB"/>
    <property type="match status" value="1"/>
</dbReference>
<feature type="transmembrane region" description="Helical" evidence="13">
    <location>
        <begin position="53"/>
        <end position="71"/>
    </location>
</feature>
<keyword evidence="5" id="KW-0349">Heme</keyword>
<comment type="cofactor">
    <cofactor evidence="1">
        <name>heme b</name>
        <dbReference type="ChEBI" id="CHEBI:60344"/>
    </cofactor>
</comment>
<evidence type="ECO:0000256" key="10">
    <source>
        <dbReference type="ARBA" id="ARBA00023004"/>
    </source>
</evidence>
<dbReference type="SUPFAM" id="SSF81342">
    <property type="entry name" value="Transmembrane di-heme cytochromes"/>
    <property type="match status" value="1"/>
</dbReference>
<evidence type="ECO:0000256" key="6">
    <source>
        <dbReference type="ARBA" id="ARBA00022692"/>
    </source>
</evidence>
<evidence type="ECO:0000313" key="15">
    <source>
        <dbReference type="EMBL" id="WCL54271.1"/>
    </source>
</evidence>
<keyword evidence="3" id="KW-0813">Transport</keyword>
<dbReference type="PANTHER" id="PTHR30529:SF1">
    <property type="entry name" value="CYTOCHROME B561 HOMOLOG 2"/>
    <property type="match status" value="1"/>
</dbReference>
<accession>A0AAF0BMA9</accession>
<evidence type="ECO:0000256" key="13">
    <source>
        <dbReference type="SAM" id="Phobius"/>
    </source>
</evidence>
<dbReference type="KEGG" id="gso:PH603_00670"/>
<evidence type="ECO:0000256" key="12">
    <source>
        <dbReference type="ARBA" id="ARBA00037975"/>
    </source>
</evidence>
<keyword evidence="8" id="KW-0249">Electron transport</keyword>
<keyword evidence="6 13" id="KW-0812">Transmembrane</keyword>
<keyword evidence="7" id="KW-0479">Metal-binding</keyword>
<sequence>MTEEQQGTQVTSYNATAKGLHWIAVLLILGLSIVGLYFSDLPRGDEKTALRNMHASTGLLLLFLMVLRLVWRVRSGRPADLETTTPLQAKLAVGMHHLLYLNVFALIAAGMMSILTTATPVPFFGLFEIPSPFERDMDLHHLYEEIHEGAWIALMVLVGLHVLAALYHAFVQKDGTLRRMWFAGKS</sequence>
<gene>
    <name evidence="15" type="ORF">PH603_00670</name>
</gene>
<dbReference type="InterPro" id="IPR011577">
    <property type="entry name" value="Cyt_b561_bac/Ni-Hgenase"/>
</dbReference>
<feature type="transmembrane region" description="Helical" evidence="13">
    <location>
        <begin position="98"/>
        <end position="129"/>
    </location>
</feature>
<protein>
    <submittedName>
        <fullName evidence="15">Cytochrome b</fullName>
    </submittedName>
</protein>
<dbReference type="GO" id="GO:0009055">
    <property type="term" value="F:electron transfer activity"/>
    <property type="evidence" value="ECO:0007669"/>
    <property type="project" value="InterPro"/>
</dbReference>
<dbReference type="RefSeq" id="WP_289503990.1">
    <property type="nucleotide sequence ID" value="NZ_CP116805.1"/>
</dbReference>
<dbReference type="GO" id="GO:0046872">
    <property type="term" value="F:metal ion binding"/>
    <property type="evidence" value="ECO:0007669"/>
    <property type="project" value="UniProtKB-KW"/>
</dbReference>
<dbReference type="EMBL" id="CP116805">
    <property type="protein sequence ID" value="WCL54271.1"/>
    <property type="molecule type" value="Genomic_DNA"/>
</dbReference>
<keyword evidence="9 13" id="KW-1133">Transmembrane helix</keyword>
<reference evidence="15" key="1">
    <citation type="submission" date="2023-01" db="EMBL/GenBank/DDBJ databases">
        <title>The genome sequence of Kordiimonadaceae bacterium 6D33.</title>
        <authorList>
            <person name="Liu Y."/>
        </authorList>
    </citation>
    <scope>NUCLEOTIDE SEQUENCE</scope>
    <source>
        <strain evidence="15">6D33</strain>
    </source>
</reference>
<evidence type="ECO:0000256" key="8">
    <source>
        <dbReference type="ARBA" id="ARBA00022982"/>
    </source>
</evidence>
<organism evidence="15 16">
    <name type="scientific">Gimibacter soli</name>
    <dbReference type="NCBI Taxonomy" id="3024400"/>
    <lineage>
        <taxon>Bacteria</taxon>
        <taxon>Pseudomonadati</taxon>
        <taxon>Pseudomonadota</taxon>
        <taxon>Alphaproteobacteria</taxon>
        <taxon>Kordiimonadales</taxon>
        <taxon>Temperatibacteraceae</taxon>
        <taxon>Gimibacter</taxon>
    </lineage>
</organism>
<evidence type="ECO:0000256" key="11">
    <source>
        <dbReference type="ARBA" id="ARBA00023136"/>
    </source>
</evidence>
<comment type="subcellular location">
    <subcellularLocation>
        <location evidence="2">Cell membrane</location>
        <topology evidence="2">Multi-pass membrane protein</topology>
    </subcellularLocation>
</comment>
<evidence type="ECO:0000259" key="14">
    <source>
        <dbReference type="Pfam" id="PF01292"/>
    </source>
</evidence>
<dbReference type="Proteomes" id="UP001217500">
    <property type="component" value="Chromosome"/>
</dbReference>
<dbReference type="AlphaFoldDB" id="A0AAF0BMA9"/>